<dbReference type="GO" id="GO:0009626">
    <property type="term" value="P:plant-type hypersensitive response"/>
    <property type="evidence" value="ECO:0007669"/>
    <property type="project" value="UniProtKB-KW"/>
</dbReference>
<dbReference type="GO" id="GO:0016020">
    <property type="term" value="C:membrane"/>
    <property type="evidence" value="ECO:0007669"/>
    <property type="project" value="UniProtKB-SubCell"/>
</dbReference>
<proteinExistence type="predicted"/>
<comment type="caution">
    <text evidence="3">The sequence shown here is derived from an EMBL/GenBank/DDBJ whole genome shotgun (WGS) entry which is preliminary data.</text>
</comment>
<dbReference type="Gene3D" id="3.30.70.100">
    <property type="match status" value="1"/>
</dbReference>
<dbReference type="InterPro" id="IPR036163">
    <property type="entry name" value="HMA_dom_sf"/>
</dbReference>
<keyword evidence="4" id="KW-1185">Reference proteome</keyword>
<comment type="subcellular location">
    <subcellularLocation>
        <location evidence="1">Membrane</location>
        <topology evidence="1">Peripheral membrane protein</topology>
    </subcellularLocation>
</comment>
<dbReference type="Pfam" id="PF00403">
    <property type="entry name" value="HMA"/>
    <property type="match status" value="1"/>
</dbReference>
<evidence type="ECO:0000313" key="4">
    <source>
        <dbReference type="Proteomes" id="UP001630127"/>
    </source>
</evidence>
<dbReference type="AlphaFoldDB" id="A0ABD2XYZ8"/>
<evidence type="ECO:0000259" key="2">
    <source>
        <dbReference type="Pfam" id="PF00403"/>
    </source>
</evidence>
<dbReference type="SUPFAM" id="SSF55008">
    <property type="entry name" value="HMA, heavy metal-associated domain"/>
    <property type="match status" value="1"/>
</dbReference>
<dbReference type="InterPro" id="IPR006121">
    <property type="entry name" value="HMA_dom"/>
</dbReference>
<sequence length="124" mass="14047">MLPYFAHVQLEGEQEKRGESFYEEAESCLPSSTKALEDHYCLLLKMKKLGERALLDVANLTIPSFQVVVLKANLGCAFCRWRVSQVLSNINGLKEFTIDVVNKQVIAKGDVRFRRKVAKIMNNG</sequence>
<organism evidence="3 4">
    <name type="scientific">Cinchona calisaya</name>
    <dbReference type="NCBI Taxonomy" id="153742"/>
    <lineage>
        <taxon>Eukaryota</taxon>
        <taxon>Viridiplantae</taxon>
        <taxon>Streptophyta</taxon>
        <taxon>Embryophyta</taxon>
        <taxon>Tracheophyta</taxon>
        <taxon>Spermatophyta</taxon>
        <taxon>Magnoliopsida</taxon>
        <taxon>eudicotyledons</taxon>
        <taxon>Gunneridae</taxon>
        <taxon>Pentapetalae</taxon>
        <taxon>asterids</taxon>
        <taxon>lamiids</taxon>
        <taxon>Gentianales</taxon>
        <taxon>Rubiaceae</taxon>
        <taxon>Cinchonoideae</taxon>
        <taxon>Cinchoneae</taxon>
        <taxon>Cinchona</taxon>
    </lineage>
</organism>
<evidence type="ECO:0000313" key="3">
    <source>
        <dbReference type="EMBL" id="KAL3499565.1"/>
    </source>
</evidence>
<protein>
    <recommendedName>
        <fullName evidence="2">HMA domain-containing protein</fullName>
    </recommendedName>
</protein>
<name>A0ABD2XYZ8_9GENT</name>
<feature type="domain" description="HMA" evidence="2">
    <location>
        <begin position="70"/>
        <end position="112"/>
    </location>
</feature>
<evidence type="ECO:0000256" key="1">
    <source>
        <dbReference type="ARBA" id="ARBA00004170"/>
    </source>
</evidence>
<reference evidence="3 4" key="1">
    <citation type="submission" date="2024-11" db="EMBL/GenBank/DDBJ databases">
        <title>A near-complete genome assembly of Cinchona calisaya.</title>
        <authorList>
            <person name="Lian D.C."/>
            <person name="Zhao X.W."/>
            <person name="Wei L."/>
        </authorList>
    </citation>
    <scope>NUCLEOTIDE SEQUENCE [LARGE SCALE GENOMIC DNA]</scope>
    <source>
        <tissue evidence="3">Nenye</tissue>
    </source>
</reference>
<accession>A0ABD2XYZ8</accession>
<gene>
    <name evidence="3" type="ORF">ACH5RR_038658</name>
</gene>
<dbReference type="Proteomes" id="UP001630127">
    <property type="component" value="Unassembled WGS sequence"/>
</dbReference>
<dbReference type="EMBL" id="JBJUIK010000016">
    <property type="protein sequence ID" value="KAL3499565.1"/>
    <property type="molecule type" value="Genomic_DNA"/>
</dbReference>